<evidence type="ECO:0000313" key="2">
    <source>
        <dbReference type="Proteomes" id="UP000887577"/>
    </source>
</evidence>
<dbReference type="Proteomes" id="UP000887577">
    <property type="component" value="Unplaced"/>
</dbReference>
<feature type="chain" id="PRO_5038077212" evidence="1">
    <location>
        <begin position="16"/>
        <end position="122"/>
    </location>
</feature>
<reference evidence="3" key="1">
    <citation type="submission" date="2022-11" db="UniProtKB">
        <authorList>
            <consortium name="WormBaseParasite"/>
        </authorList>
    </citation>
    <scope>IDENTIFICATION</scope>
</reference>
<proteinExistence type="predicted"/>
<dbReference type="AlphaFoldDB" id="A0A914YEG7"/>
<dbReference type="WBParaSite" id="PSU_v2.g17692.t1">
    <property type="protein sequence ID" value="PSU_v2.g17692.t1"/>
    <property type="gene ID" value="PSU_v2.g17692"/>
</dbReference>
<keyword evidence="1" id="KW-0732">Signal</keyword>
<accession>A0A914YEG7</accession>
<organism evidence="2 3">
    <name type="scientific">Panagrolaimus superbus</name>
    <dbReference type="NCBI Taxonomy" id="310955"/>
    <lineage>
        <taxon>Eukaryota</taxon>
        <taxon>Metazoa</taxon>
        <taxon>Ecdysozoa</taxon>
        <taxon>Nematoda</taxon>
        <taxon>Chromadorea</taxon>
        <taxon>Rhabditida</taxon>
        <taxon>Tylenchina</taxon>
        <taxon>Panagrolaimomorpha</taxon>
        <taxon>Panagrolaimoidea</taxon>
        <taxon>Panagrolaimidae</taxon>
        <taxon>Panagrolaimus</taxon>
    </lineage>
</organism>
<name>A0A914YEG7_9BILA</name>
<protein>
    <submittedName>
        <fullName evidence="3">Uncharacterized protein</fullName>
    </submittedName>
</protein>
<evidence type="ECO:0000313" key="3">
    <source>
        <dbReference type="WBParaSite" id="PSU_v2.g17692.t1"/>
    </source>
</evidence>
<feature type="signal peptide" evidence="1">
    <location>
        <begin position="1"/>
        <end position="15"/>
    </location>
</feature>
<keyword evidence="2" id="KW-1185">Reference proteome</keyword>
<sequence length="122" mass="13116">MALLFLAYTIPLPFGGIDVNKRPDGSDEVSVHNGINVSGYGYGSGLTFNGKNGTGGSVSSHSGVLDGHGGQYGIGSTFGGDKKKGVQLDSDLNLGNETVHVSYFWMFDQWISQQFHHTFDYH</sequence>
<evidence type="ECO:0000256" key="1">
    <source>
        <dbReference type="SAM" id="SignalP"/>
    </source>
</evidence>